<dbReference type="SMART" id="SM00066">
    <property type="entry name" value="GAL4"/>
    <property type="match status" value="1"/>
</dbReference>
<dbReference type="GO" id="GO:0008270">
    <property type="term" value="F:zinc ion binding"/>
    <property type="evidence" value="ECO:0007669"/>
    <property type="project" value="InterPro"/>
</dbReference>
<feature type="region of interest" description="Disordered" evidence="7">
    <location>
        <begin position="729"/>
        <end position="760"/>
    </location>
</feature>
<keyword evidence="3" id="KW-0805">Transcription regulation</keyword>
<dbReference type="EMBL" id="KZ858992">
    <property type="protein sequence ID" value="RDW25852.1"/>
    <property type="molecule type" value="Genomic_DNA"/>
</dbReference>
<dbReference type="eggNOG" id="ENOG502QSY9">
    <property type="taxonomic scope" value="Eukaryota"/>
</dbReference>
<keyword evidence="2" id="KW-0862">Zinc</keyword>
<protein>
    <submittedName>
        <fullName evidence="10">Fungal-specific transcription factor domain-domain-containing protein</fullName>
    </submittedName>
</protein>
<evidence type="ECO:0000256" key="6">
    <source>
        <dbReference type="ARBA" id="ARBA00023242"/>
    </source>
</evidence>
<dbReference type="KEGG" id="yli:2909960"/>
<dbReference type="AlphaFoldDB" id="A0A1H6Q3B9"/>
<feature type="compositionally biased region" description="Polar residues" evidence="7">
    <location>
        <begin position="746"/>
        <end position="760"/>
    </location>
</feature>
<feature type="domain" description="Zn(2)-C6 fungal-type" evidence="8">
    <location>
        <begin position="125"/>
        <end position="156"/>
    </location>
</feature>
<gene>
    <name evidence="10" type="ORF">B0I71DRAFT_131901</name>
    <name evidence="9" type="ORF">YALI1_C25937g</name>
</gene>
<dbReference type="SMART" id="SM00906">
    <property type="entry name" value="Fungal_trans"/>
    <property type="match status" value="1"/>
</dbReference>
<dbReference type="PROSITE" id="PS50048">
    <property type="entry name" value="ZN2_CY6_FUNGAL_2"/>
    <property type="match status" value="1"/>
</dbReference>
<feature type="compositionally biased region" description="Polar residues" evidence="7">
    <location>
        <begin position="66"/>
        <end position="93"/>
    </location>
</feature>
<name>A0A1H6Q3B9_YARLL</name>
<evidence type="ECO:0000256" key="1">
    <source>
        <dbReference type="ARBA" id="ARBA00022723"/>
    </source>
</evidence>
<keyword evidence="6" id="KW-0539">Nucleus</keyword>
<dbReference type="PANTHER" id="PTHR31944">
    <property type="entry name" value="HEME-RESPONSIVE ZINC FINGER TRANSCRIPTION FACTOR HAP1"/>
    <property type="match status" value="1"/>
</dbReference>
<feature type="compositionally biased region" description="Low complexity" evidence="7">
    <location>
        <begin position="54"/>
        <end position="64"/>
    </location>
</feature>
<evidence type="ECO:0000313" key="12">
    <source>
        <dbReference type="Proteomes" id="UP000256601"/>
    </source>
</evidence>
<evidence type="ECO:0000256" key="4">
    <source>
        <dbReference type="ARBA" id="ARBA00023125"/>
    </source>
</evidence>
<sequence length="827" mass="92649">MADTDFSNEPNFFLGDLGGDDGFGGSLGTDTLGYFAQDLADLLPQNGMTDSNLPTAPTTQTAAPSIESTTNDFTQQQPANPSLPTPSTQTATQYPHKFGSPVESEKTTSPEDNETKQRRRRKPLNCQFCRQRKLKCDRQDPCSTCVKKKRGHMCFYTNKTNTIGGRVAKSKDLLENGLDAQQTPAKPVTAENTIISGGQRLGIPVTVDMYKDQAFAQKMEKSGLNETISKLNMDLVEDTSEVESLRQSLGMMKLGSRGNAIYHGESHWGSLFSEAAEVTDFFDEVRKQDGWSTSCVDPATQRHKKNLSALSAAEQEGSNRLAQILQLLPARPNSDKLVKRYFEACEPLLNIIDEEAFMVDYNQFWETPEDTQILWLGLLLGVLSLALQSSLDYRLDDAALQRLTTAWTEWLKGIDHCLEQAMVCVRASMVNIQALVLWVCVQSMGNSEAEFADVSWTTFGALVRVAQSMGLHRDPAWFRMTSEHQEKRRGVWALITAMDVHYSLVEGLPQAIHKDSTDVRPPLGGSAFLKARGIIHQIFMQNYSIASVRTMPYDQVLLLGAKIKKVYEQNKEGVLTDTEDSTLNIMKGLIFEIDHLKMIIAIHRVFASQGLRSPRYRKSREECVTASLRILQLSVWFFTAGTTEKARCLYRWFFSAFIFPTVIHSHLFVTISLIRNIHNLEYTEREKQKAVLLDSISVMANQAKIHLKLEKQFQVCQMLYKKVLNVENEPPKADTKDASPTDAPSVGSTNGSSPYSHTTASPYAAANQNTVFLDLDQYPSQVFDLPPDMRMVPDATPSVPNKDYAIPQKFDSEWDDLMHMIDQPGPV</sequence>
<evidence type="ECO:0000256" key="7">
    <source>
        <dbReference type="SAM" id="MobiDB-lite"/>
    </source>
</evidence>
<dbReference type="InterPro" id="IPR036864">
    <property type="entry name" value="Zn2-C6_fun-type_DNA-bd_sf"/>
</dbReference>
<dbReference type="OMA" id="YEQARCT"/>
<dbReference type="CDD" id="cd12148">
    <property type="entry name" value="fungal_TF_MHR"/>
    <property type="match status" value="1"/>
</dbReference>
<dbReference type="VEuPathDB" id="FungiDB:YALI0_C18667g"/>
<evidence type="ECO:0000259" key="8">
    <source>
        <dbReference type="PROSITE" id="PS50048"/>
    </source>
</evidence>
<dbReference type="InterPro" id="IPR007219">
    <property type="entry name" value="XnlR_reg_dom"/>
</dbReference>
<dbReference type="GO" id="GO:0005634">
    <property type="term" value="C:nucleus"/>
    <property type="evidence" value="ECO:0007669"/>
    <property type="project" value="TreeGrafter"/>
</dbReference>
<dbReference type="Pfam" id="PF00172">
    <property type="entry name" value="Zn_clus"/>
    <property type="match status" value="1"/>
</dbReference>
<evidence type="ECO:0000313" key="9">
    <source>
        <dbReference type="EMBL" id="AOW03059.1"/>
    </source>
</evidence>
<dbReference type="Proteomes" id="UP000182444">
    <property type="component" value="Chromosome 1C"/>
</dbReference>
<proteinExistence type="predicted"/>
<dbReference type="GeneID" id="2909960"/>
<dbReference type="InterPro" id="IPR051430">
    <property type="entry name" value="Fungal_TF_Env_Response"/>
</dbReference>
<organism evidence="9 11">
    <name type="scientific">Yarrowia lipolytica</name>
    <name type="common">Candida lipolytica</name>
    <dbReference type="NCBI Taxonomy" id="4952"/>
    <lineage>
        <taxon>Eukaryota</taxon>
        <taxon>Fungi</taxon>
        <taxon>Dikarya</taxon>
        <taxon>Ascomycota</taxon>
        <taxon>Saccharomycotina</taxon>
        <taxon>Dipodascomycetes</taxon>
        <taxon>Dipodascales</taxon>
        <taxon>Dipodascales incertae sedis</taxon>
        <taxon>Yarrowia</taxon>
    </lineage>
</organism>
<dbReference type="EMBL" id="CP017555">
    <property type="protein sequence ID" value="AOW03059.1"/>
    <property type="molecule type" value="Genomic_DNA"/>
</dbReference>
<dbReference type="GO" id="GO:0006351">
    <property type="term" value="P:DNA-templated transcription"/>
    <property type="evidence" value="ECO:0007669"/>
    <property type="project" value="InterPro"/>
</dbReference>
<reference evidence="9 11" key="1">
    <citation type="journal article" date="2016" name="PLoS ONE">
        <title>Sequence Assembly of Yarrowia lipolytica Strain W29/CLIB89 Shows Transposable Element Diversity.</title>
        <authorList>
            <person name="Magnan C."/>
            <person name="Yu J."/>
            <person name="Chang I."/>
            <person name="Jahn E."/>
            <person name="Kanomata Y."/>
            <person name="Wu J."/>
            <person name="Zeller M."/>
            <person name="Oakes M."/>
            <person name="Baldi P."/>
            <person name="Sandmeyer S."/>
        </authorList>
    </citation>
    <scope>NUCLEOTIDE SEQUENCE [LARGE SCALE GENOMIC DNA]</scope>
    <source>
        <strain evidence="9">CLIB89</strain>
        <strain evidence="11">CLIB89(W29)</strain>
    </source>
</reference>
<dbReference type="Pfam" id="PF04082">
    <property type="entry name" value="Fungal_trans"/>
    <property type="match status" value="1"/>
</dbReference>
<dbReference type="Gene3D" id="4.10.240.10">
    <property type="entry name" value="Zn(2)-C6 fungal-type DNA-binding domain"/>
    <property type="match status" value="1"/>
</dbReference>
<dbReference type="SUPFAM" id="SSF57701">
    <property type="entry name" value="Zn2/Cys6 DNA-binding domain"/>
    <property type="match status" value="1"/>
</dbReference>
<feature type="region of interest" description="Disordered" evidence="7">
    <location>
        <begin position="46"/>
        <end position="120"/>
    </location>
</feature>
<evidence type="ECO:0000256" key="2">
    <source>
        <dbReference type="ARBA" id="ARBA00022833"/>
    </source>
</evidence>
<dbReference type="OrthoDB" id="4085040at2759"/>
<dbReference type="Proteomes" id="UP000256601">
    <property type="component" value="Unassembled WGS sequence"/>
</dbReference>
<evidence type="ECO:0000256" key="3">
    <source>
        <dbReference type="ARBA" id="ARBA00023015"/>
    </source>
</evidence>
<dbReference type="GO" id="GO:0000978">
    <property type="term" value="F:RNA polymerase II cis-regulatory region sequence-specific DNA binding"/>
    <property type="evidence" value="ECO:0007669"/>
    <property type="project" value="TreeGrafter"/>
</dbReference>
<dbReference type="VEuPathDB" id="FungiDB:YALI1_C25937g"/>
<dbReference type="CDD" id="cd00067">
    <property type="entry name" value="GAL4"/>
    <property type="match status" value="1"/>
</dbReference>
<feature type="compositionally biased region" description="Basic and acidic residues" evidence="7">
    <location>
        <begin position="729"/>
        <end position="739"/>
    </location>
</feature>
<dbReference type="RefSeq" id="XP_501985.1">
    <property type="nucleotide sequence ID" value="XM_501985.1"/>
</dbReference>
<dbReference type="GO" id="GO:0001228">
    <property type="term" value="F:DNA-binding transcription activator activity, RNA polymerase II-specific"/>
    <property type="evidence" value="ECO:0007669"/>
    <property type="project" value="TreeGrafter"/>
</dbReference>
<evidence type="ECO:0000256" key="5">
    <source>
        <dbReference type="ARBA" id="ARBA00023163"/>
    </source>
</evidence>
<evidence type="ECO:0000313" key="11">
    <source>
        <dbReference type="Proteomes" id="UP000182444"/>
    </source>
</evidence>
<dbReference type="PANTHER" id="PTHR31944:SF131">
    <property type="entry name" value="HEME-RESPONSIVE ZINC FINGER TRANSCRIPTION FACTOR HAP1"/>
    <property type="match status" value="1"/>
</dbReference>
<feature type="compositionally biased region" description="Basic and acidic residues" evidence="7">
    <location>
        <begin position="103"/>
        <end position="116"/>
    </location>
</feature>
<keyword evidence="5" id="KW-0804">Transcription</keyword>
<accession>A0A1H6Q3B9</accession>
<keyword evidence="1" id="KW-0479">Metal-binding</keyword>
<keyword evidence="4" id="KW-0238">DNA-binding</keyword>
<reference evidence="10 12" key="2">
    <citation type="submission" date="2018-07" db="EMBL/GenBank/DDBJ databases">
        <title>Draft Genome Assemblies for Five Robust Yarrowia lipolytica Strains Exhibiting High Lipid Production and Pentose Sugar Utilization and Sugar Alcohol Secretion from Undetoxified Lignocellulosic Biomass Hydrolysates.</title>
        <authorList>
            <consortium name="DOE Joint Genome Institute"/>
            <person name="Walker C."/>
            <person name="Ryu S."/>
            <person name="Na H."/>
            <person name="Zane M."/>
            <person name="LaButti K."/>
            <person name="Lipzen A."/>
            <person name="Haridas S."/>
            <person name="Barry K."/>
            <person name="Grigoriev I.V."/>
            <person name="Quarterman J."/>
            <person name="Slininger P."/>
            <person name="Dien B."/>
            <person name="Trinh C.T."/>
        </authorList>
    </citation>
    <scope>NUCLEOTIDE SEQUENCE [LARGE SCALE GENOMIC DNA]</scope>
    <source>
        <strain evidence="10 12">YB392</strain>
    </source>
</reference>
<evidence type="ECO:0000313" key="10">
    <source>
        <dbReference type="EMBL" id="RDW25852.1"/>
    </source>
</evidence>
<dbReference type="InterPro" id="IPR001138">
    <property type="entry name" value="Zn2Cys6_DnaBD"/>
</dbReference>